<organism evidence="1 2">
    <name type="scientific">Haematococcus lacustris</name>
    <name type="common">Green alga</name>
    <name type="synonym">Haematococcus pluvialis</name>
    <dbReference type="NCBI Taxonomy" id="44745"/>
    <lineage>
        <taxon>Eukaryota</taxon>
        <taxon>Viridiplantae</taxon>
        <taxon>Chlorophyta</taxon>
        <taxon>core chlorophytes</taxon>
        <taxon>Chlorophyceae</taxon>
        <taxon>CS clade</taxon>
        <taxon>Chlamydomonadales</taxon>
        <taxon>Haematococcaceae</taxon>
        <taxon>Haematococcus</taxon>
    </lineage>
</organism>
<proteinExistence type="predicted"/>
<dbReference type="EMBL" id="BLLF01000036">
    <property type="protein sequence ID" value="GFH06395.1"/>
    <property type="molecule type" value="Genomic_DNA"/>
</dbReference>
<protein>
    <submittedName>
        <fullName evidence="1">Uncharacterized protein</fullName>
    </submittedName>
</protein>
<keyword evidence="2" id="KW-1185">Reference proteome</keyword>
<evidence type="ECO:0000313" key="1">
    <source>
        <dbReference type="EMBL" id="GFH06395.1"/>
    </source>
</evidence>
<name>A0A699YAL2_HAELA</name>
<gene>
    <name evidence="1" type="ORF">HaLaN_01018</name>
</gene>
<reference evidence="1 2" key="1">
    <citation type="submission" date="2020-02" db="EMBL/GenBank/DDBJ databases">
        <title>Draft genome sequence of Haematococcus lacustris strain NIES-144.</title>
        <authorList>
            <person name="Morimoto D."/>
            <person name="Nakagawa S."/>
            <person name="Yoshida T."/>
            <person name="Sawayama S."/>
        </authorList>
    </citation>
    <scope>NUCLEOTIDE SEQUENCE [LARGE SCALE GENOMIC DNA]</scope>
    <source>
        <strain evidence="1 2">NIES-144</strain>
    </source>
</reference>
<comment type="caution">
    <text evidence="1">The sequence shown here is derived from an EMBL/GenBank/DDBJ whole genome shotgun (WGS) entry which is preliminary data.</text>
</comment>
<accession>A0A699YAL2</accession>
<dbReference type="Proteomes" id="UP000485058">
    <property type="component" value="Unassembled WGS sequence"/>
</dbReference>
<evidence type="ECO:0000313" key="2">
    <source>
        <dbReference type="Proteomes" id="UP000485058"/>
    </source>
</evidence>
<dbReference type="AlphaFoldDB" id="A0A699YAL2"/>
<sequence length="42" mass="4607">MTAEALQLHYGFPEPRIAQVLINRSRATSILFMHPVSVGLAA</sequence>